<organism evidence="1">
    <name type="scientific">marine sediment metagenome</name>
    <dbReference type="NCBI Taxonomy" id="412755"/>
    <lineage>
        <taxon>unclassified sequences</taxon>
        <taxon>metagenomes</taxon>
        <taxon>ecological metagenomes</taxon>
    </lineage>
</organism>
<accession>X0UJA5</accession>
<name>X0UJA5_9ZZZZ</name>
<gene>
    <name evidence="1" type="ORF">S01H1_38516</name>
</gene>
<feature type="non-terminal residue" evidence="1">
    <location>
        <position position="78"/>
    </location>
</feature>
<comment type="caution">
    <text evidence="1">The sequence shown here is derived from an EMBL/GenBank/DDBJ whole genome shotgun (WGS) entry which is preliminary data.</text>
</comment>
<sequence>MSPASTLQNVATHQLKQFVRILRGEPPTILSLASTTLEPDDVELAQRLLRDRACWQEWNTVTSFEQEFAAWNGSKYAF</sequence>
<proteinExistence type="predicted"/>
<evidence type="ECO:0000313" key="1">
    <source>
        <dbReference type="EMBL" id="GAG05695.1"/>
    </source>
</evidence>
<reference evidence="1" key="1">
    <citation type="journal article" date="2014" name="Front. Microbiol.">
        <title>High frequency of phylogenetically diverse reductive dehalogenase-homologous genes in deep subseafloor sedimentary metagenomes.</title>
        <authorList>
            <person name="Kawai M."/>
            <person name="Futagami T."/>
            <person name="Toyoda A."/>
            <person name="Takaki Y."/>
            <person name="Nishi S."/>
            <person name="Hori S."/>
            <person name="Arai W."/>
            <person name="Tsubouchi T."/>
            <person name="Morono Y."/>
            <person name="Uchiyama I."/>
            <person name="Ito T."/>
            <person name="Fujiyama A."/>
            <person name="Inagaki F."/>
            <person name="Takami H."/>
        </authorList>
    </citation>
    <scope>NUCLEOTIDE SEQUENCE</scope>
    <source>
        <strain evidence="1">Expedition CK06-06</strain>
    </source>
</reference>
<dbReference type="EMBL" id="BARS01024252">
    <property type="protein sequence ID" value="GAG05695.1"/>
    <property type="molecule type" value="Genomic_DNA"/>
</dbReference>
<protein>
    <submittedName>
        <fullName evidence="1">Uncharacterized protein</fullName>
    </submittedName>
</protein>
<dbReference type="AlphaFoldDB" id="X0UJA5"/>